<dbReference type="Proteomes" id="UP000622797">
    <property type="component" value="Unassembled WGS sequence"/>
</dbReference>
<dbReference type="OrthoDB" id="3565018at2759"/>
<dbReference type="Pfam" id="PF24476">
    <property type="entry name" value="DUF7580"/>
    <property type="match status" value="1"/>
</dbReference>
<dbReference type="AlphaFoldDB" id="A0A8H4XB01"/>
<feature type="domain" description="DUF7580" evidence="2">
    <location>
        <begin position="216"/>
        <end position="539"/>
    </location>
</feature>
<proteinExistence type="predicted"/>
<reference evidence="3" key="1">
    <citation type="journal article" date="2020" name="BMC Genomics">
        <title>Correction to: Identification and distribution of gene clusters required for synthesis of sphingolipid metabolism inhibitors in diverse species of the filamentous fungus Fusarium.</title>
        <authorList>
            <person name="Kim H.S."/>
            <person name="Lohmar J.M."/>
            <person name="Busman M."/>
            <person name="Brown D.W."/>
            <person name="Naumann T.A."/>
            <person name="Divon H.H."/>
            <person name="Lysoe E."/>
            <person name="Uhlig S."/>
            <person name="Proctor R.H."/>
        </authorList>
    </citation>
    <scope>NUCLEOTIDE SEQUENCE</scope>
    <source>
        <strain evidence="3">NRRL 20472</strain>
    </source>
</reference>
<dbReference type="EMBL" id="JABEXW010000199">
    <property type="protein sequence ID" value="KAF4968447.1"/>
    <property type="molecule type" value="Genomic_DNA"/>
</dbReference>
<dbReference type="PANTHER" id="PTHR35186:SF4">
    <property type="entry name" value="PRION-INHIBITION AND PROPAGATION HELO DOMAIN-CONTAINING PROTEIN"/>
    <property type="match status" value="1"/>
</dbReference>
<feature type="chain" id="PRO_5034178310" description="DUF7580 domain-containing protein" evidence="1">
    <location>
        <begin position="21"/>
        <end position="545"/>
    </location>
</feature>
<gene>
    <name evidence="3" type="ORF">FSARC_4141</name>
</gene>
<feature type="signal peptide" evidence="1">
    <location>
        <begin position="1"/>
        <end position="20"/>
    </location>
</feature>
<evidence type="ECO:0000259" key="2">
    <source>
        <dbReference type="Pfam" id="PF24476"/>
    </source>
</evidence>
<name>A0A8H4XB01_9HYPO</name>
<keyword evidence="4" id="KW-1185">Reference proteome</keyword>
<organism evidence="3 4">
    <name type="scientific">Fusarium sarcochroum</name>
    <dbReference type="NCBI Taxonomy" id="1208366"/>
    <lineage>
        <taxon>Eukaryota</taxon>
        <taxon>Fungi</taxon>
        <taxon>Dikarya</taxon>
        <taxon>Ascomycota</taxon>
        <taxon>Pezizomycotina</taxon>
        <taxon>Sordariomycetes</taxon>
        <taxon>Hypocreomycetidae</taxon>
        <taxon>Hypocreales</taxon>
        <taxon>Nectriaceae</taxon>
        <taxon>Fusarium</taxon>
        <taxon>Fusarium lateritium species complex</taxon>
    </lineage>
</organism>
<sequence>MSGFEIAGLVFGVLPFFIEAGKVYSDTATSLRKATSRRQRDEELEEFYHEFHWQTLELRMAIEKIVLGLPGLFEERKQEILTSQDIESWTQAKDVEPALKAFFASPQDYLAFQKIMEKVLSLLARLVEDKTVRVSKAERSDAQMYRTLERFQKDCLCGITESTFIERFKFWKKEKDRNTCLQNLEKWNRRVTFIVDSACKAAEKRPPTTISSKGPSSKLRALSRRLFMALQKCWSCDCMGRHEARFSLASCIHPTKEPSQSMVHFDFLVAHPGCRTQWKWREGTVMIEACNAMSSSNSQDRAELDKICDIDPNSQSVKYCLQLLIEDYESSQRIWRLNMQEAQLEYLQSQPATTFEMMLKGYKPPSLIERRRLALVFAYSLFQLHESPWLSKHWDKDRIYFFYNSTGKVDLQRPYLSTSFDDLPLASEPVDLNRFHRNLGILRVGILLIEVHKWKPLESFWNQDDLNDGVPTPNTDMEVARRLLETLDDCFPTYKSAIEACLRVPWTWTSGGSRVSLEDTETWNAVYANVIEPLQREVALGSGPI</sequence>
<comment type="caution">
    <text evidence="3">The sequence shown here is derived from an EMBL/GenBank/DDBJ whole genome shotgun (WGS) entry which is preliminary data.</text>
</comment>
<reference evidence="3" key="2">
    <citation type="submission" date="2020-05" db="EMBL/GenBank/DDBJ databases">
        <authorList>
            <person name="Kim H.-S."/>
            <person name="Proctor R.H."/>
            <person name="Brown D.W."/>
        </authorList>
    </citation>
    <scope>NUCLEOTIDE SEQUENCE</scope>
    <source>
        <strain evidence="3">NRRL 20472</strain>
    </source>
</reference>
<keyword evidence="1" id="KW-0732">Signal</keyword>
<dbReference type="PANTHER" id="PTHR35186">
    <property type="entry name" value="ANK_REP_REGION DOMAIN-CONTAINING PROTEIN"/>
    <property type="match status" value="1"/>
</dbReference>
<protein>
    <recommendedName>
        <fullName evidence="2">DUF7580 domain-containing protein</fullName>
    </recommendedName>
</protein>
<accession>A0A8H4XB01</accession>
<evidence type="ECO:0000256" key="1">
    <source>
        <dbReference type="SAM" id="SignalP"/>
    </source>
</evidence>
<evidence type="ECO:0000313" key="4">
    <source>
        <dbReference type="Proteomes" id="UP000622797"/>
    </source>
</evidence>
<evidence type="ECO:0000313" key="3">
    <source>
        <dbReference type="EMBL" id="KAF4968447.1"/>
    </source>
</evidence>
<dbReference type="InterPro" id="IPR056002">
    <property type="entry name" value="DUF7580"/>
</dbReference>